<dbReference type="Proteomes" id="UP000052258">
    <property type="component" value="Unassembled WGS sequence"/>
</dbReference>
<dbReference type="PANTHER" id="PTHR23502:SF132">
    <property type="entry name" value="POLYAMINE TRANSPORTER 2-RELATED"/>
    <property type="match status" value="1"/>
</dbReference>
<evidence type="ECO:0000256" key="8">
    <source>
        <dbReference type="ARBA" id="ARBA00023136"/>
    </source>
</evidence>
<dbReference type="EMBL" id="AZHO01000020">
    <property type="protein sequence ID" value="KMT59311.1"/>
    <property type="molecule type" value="Genomic_DNA"/>
</dbReference>
<dbReference type="CDD" id="cd17320">
    <property type="entry name" value="MFS_MdfA_MDR_like"/>
    <property type="match status" value="1"/>
</dbReference>
<keyword evidence="8 9" id="KW-0472">Membrane</keyword>
<keyword evidence="6 9" id="KW-0812">Transmembrane</keyword>
<sequence>MQKKDKIVVSLVIILGFLSAFGPLSLDMYLPALPDLAADMGVSASVSQLSLTACMIGLAAGQLVIGALSDSVGRRKPLLIGIFLYFIISFICIFTENIILFIILRFIQGFAGGAGSVLSRAIARDYYEGKNLTRFFSFLMLINGLGPILAPIIGSGMLLISDWRGIFILLTFIGLLLFVFSFFMVGESLPEKEREQGGLMGILIAFRTLLKNREFMQYALPQGLLTGMMFAYIAASPFVLQSIYALSPQMFSFCFALNGLGLVIASQLAGNFSLRYTEVSVFKFGVILAVSASLLLLLLLAFLAPVGFIILILFFAISSVGIINTVGTSLSMQSQSKNAGSASALIGLMGFLFGGIVSPLVGLGSGKTGLPMGIVMVGCAISAIVIFLLYQKGRMKYEN</sequence>
<dbReference type="GO" id="GO:0042910">
    <property type="term" value="F:xenobiotic transmembrane transporter activity"/>
    <property type="evidence" value="ECO:0007669"/>
    <property type="project" value="InterPro"/>
</dbReference>
<dbReference type="Gene3D" id="1.20.1720.10">
    <property type="entry name" value="Multidrug resistance protein D"/>
    <property type="match status" value="1"/>
</dbReference>
<dbReference type="PRINTS" id="PR01035">
    <property type="entry name" value="TCRTETA"/>
</dbReference>
<feature type="transmembrane region" description="Helical" evidence="9">
    <location>
        <begin position="308"/>
        <end position="330"/>
    </location>
</feature>
<dbReference type="PATRIC" id="fig|1430899.3.peg.1674"/>
<dbReference type="PROSITE" id="PS00216">
    <property type="entry name" value="SUGAR_TRANSPORT_1"/>
    <property type="match status" value="1"/>
</dbReference>
<dbReference type="InterPro" id="IPR001958">
    <property type="entry name" value="Tet-R_TetA/multi-R_MdtG-like"/>
</dbReference>
<evidence type="ECO:0000256" key="3">
    <source>
        <dbReference type="ARBA" id="ARBA00007520"/>
    </source>
</evidence>
<evidence type="ECO:0000256" key="5">
    <source>
        <dbReference type="ARBA" id="ARBA00022475"/>
    </source>
</evidence>
<dbReference type="InterPro" id="IPR004812">
    <property type="entry name" value="Efflux_drug-R_Bcr/CmlA"/>
</dbReference>
<comment type="caution">
    <text evidence="9">Lacks conserved residue(s) required for the propagation of feature annotation.</text>
</comment>
<keyword evidence="7 9" id="KW-1133">Transmembrane helix</keyword>
<keyword evidence="4 9" id="KW-0813">Transport</keyword>
<dbReference type="InterPro" id="IPR005829">
    <property type="entry name" value="Sugar_transporter_CS"/>
</dbReference>
<proteinExistence type="inferred from homology"/>
<keyword evidence="5 9" id="KW-1003">Cell membrane</keyword>
<feature type="transmembrane region" description="Helical" evidence="9">
    <location>
        <begin position="166"/>
        <end position="185"/>
    </location>
</feature>
<evidence type="ECO:0000259" key="10">
    <source>
        <dbReference type="PROSITE" id="PS50850"/>
    </source>
</evidence>
<dbReference type="GO" id="GO:0005886">
    <property type="term" value="C:plasma membrane"/>
    <property type="evidence" value="ECO:0007669"/>
    <property type="project" value="UniProtKB-SubCell"/>
</dbReference>
<accession>A0A0J8J4R0</accession>
<dbReference type="GO" id="GO:1990961">
    <property type="term" value="P:xenobiotic detoxification by transmembrane export across the plasma membrane"/>
    <property type="evidence" value="ECO:0007669"/>
    <property type="project" value="InterPro"/>
</dbReference>
<dbReference type="PROSITE" id="PS50850">
    <property type="entry name" value="MFS"/>
    <property type="match status" value="1"/>
</dbReference>
<feature type="transmembrane region" description="Helical" evidence="9">
    <location>
        <begin position="7"/>
        <end position="26"/>
    </location>
</feature>
<protein>
    <recommendedName>
        <fullName evidence="9">Bcr/CflA family efflux transporter</fullName>
    </recommendedName>
</protein>
<name>A0A0J8J4R0_9LIST</name>
<dbReference type="NCBIfam" id="TIGR00710">
    <property type="entry name" value="efflux_Bcr_CflA"/>
    <property type="match status" value="1"/>
</dbReference>
<keyword evidence="12" id="KW-1185">Reference proteome</keyword>
<feature type="transmembrane region" description="Helical" evidence="9">
    <location>
        <begin position="281"/>
        <end position="302"/>
    </location>
</feature>
<dbReference type="OrthoDB" id="9816041at2"/>
<feature type="transmembrane region" description="Helical" evidence="9">
    <location>
        <begin position="342"/>
        <end position="363"/>
    </location>
</feature>
<comment type="similarity">
    <text evidence="3">Belongs to the major facilitator superfamily. TCR/Tet family.</text>
</comment>
<dbReference type="RefSeq" id="WP_007471814.1">
    <property type="nucleotide sequence ID" value="NZ_KQ130616.1"/>
</dbReference>
<dbReference type="SUPFAM" id="SSF103473">
    <property type="entry name" value="MFS general substrate transporter"/>
    <property type="match status" value="1"/>
</dbReference>
<evidence type="ECO:0000256" key="7">
    <source>
        <dbReference type="ARBA" id="ARBA00022989"/>
    </source>
</evidence>
<dbReference type="InterPro" id="IPR020846">
    <property type="entry name" value="MFS_dom"/>
</dbReference>
<dbReference type="AlphaFoldDB" id="A0A0J8J4R0"/>
<organism evidence="11 12">
    <name type="scientific">Listeria fleischmannii 1991</name>
    <dbReference type="NCBI Taxonomy" id="1430899"/>
    <lineage>
        <taxon>Bacteria</taxon>
        <taxon>Bacillati</taxon>
        <taxon>Bacillota</taxon>
        <taxon>Bacilli</taxon>
        <taxon>Bacillales</taxon>
        <taxon>Listeriaceae</taxon>
        <taxon>Listeria</taxon>
    </lineage>
</organism>
<gene>
    <name evidence="11" type="ORF">X560_1639</name>
</gene>
<evidence type="ECO:0000256" key="4">
    <source>
        <dbReference type="ARBA" id="ARBA00022448"/>
    </source>
</evidence>
<feature type="transmembrane region" description="Helical" evidence="9">
    <location>
        <begin position="78"/>
        <end position="100"/>
    </location>
</feature>
<reference evidence="11 12" key="1">
    <citation type="journal article" date="2015" name="Genome Biol. Evol.">
        <title>Comparative Genomics of Listeria Sensu Lato: Genus-Wide Differences in Evolutionary Dynamics and the Progressive Gain of Complex, Potentially Pathogenicity-Related Traits through Lateral Gene Transfer.</title>
        <authorList>
            <person name="Chiara M."/>
            <person name="Caruso M."/>
            <person name="D'Erchia A.M."/>
            <person name="Manzari C."/>
            <person name="Fraccalvieri R."/>
            <person name="Goffredo E."/>
            <person name="Latorre L."/>
            <person name="Miccolupo A."/>
            <person name="Padalino I."/>
            <person name="Santagada G."/>
            <person name="Chiocco D."/>
            <person name="Pesole G."/>
            <person name="Horner D.S."/>
            <person name="Parisi A."/>
        </authorList>
    </citation>
    <scope>NUCLEOTIDE SEQUENCE [LARGE SCALE GENOMIC DNA]</scope>
    <source>
        <strain evidence="11 12">1991</strain>
    </source>
</reference>
<dbReference type="Pfam" id="PF07690">
    <property type="entry name" value="MFS_1"/>
    <property type="match status" value="1"/>
</dbReference>
<evidence type="ECO:0000256" key="1">
    <source>
        <dbReference type="ARBA" id="ARBA00004651"/>
    </source>
</evidence>
<dbReference type="InterPro" id="IPR036259">
    <property type="entry name" value="MFS_trans_sf"/>
</dbReference>
<comment type="caution">
    <text evidence="11">The sequence shown here is derived from an EMBL/GenBank/DDBJ whole genome shotgun (WGS) entry which is preliminary data.</text>
</comment>
<feature type="transmembrane region" description="Helical" evidence="9">
    <location>
        <begin position="46"/>
        <end position="66"/>
    </location>
</feature>
<dbReference type="InterPro" id="IPR011701">
    <property type="entry name" value="MFS"/>
</dbReference>
<feature type="transmembrane region" description="Helical" evidence="9">
    <location>
        <begin position="369"/>
        <end position="390"/>
    </location>
</feature>
<evidence type="ECO:0000313" key="12">
    <source>
        <dbReference type="Proteomes" id="UP000052258"/>
    </source>
</evidence>
<dbReference type="FunFam" id="1.20.1720.10:FF:000005">
    <property type="entry name" value="Bcr/CflA family efflux transporter"/>
    <property type="match status" value="1"/>
</dbReference>
<feature type="transmembrane region" description="Helical" evidence="9">
    <location>
        <begin position="223"/>
        <end position="244"/>
    </location>
</feature>
<evidence type="ECO:0000256" key="6">
    <source>
        <dbReference type="ARBA" id="ARBA00022692"/>
    </source>
</evidence>
<evidence type="ECO:0000256" key="9">
    <source>
        <dbReference type="RuleBase" id="RU365088"/>
    </source>
</evidence>
<evidence type="ECO:0000256" key="2">
    <source>
        <dbReference type="ARBA" id="ARBA00006236"/>
    </source>
</evidence>
<dbReference type="PANTHER" id="PTHR23502">
    <property type="entry name" value="MAJOR FACILITATOR SUPERFAMILY"/>
    <property type="match status" value="1"/>
</dbReference>
<feature type="transmembrane region" description="Helical" evidence="9">
    <location>
        <begin position="250"/>
        <end position="269"/>
    </location>
</feature>
<comment type="subcellular location">
    <subcellularLocation>
        <location evidence="1 9">Cell membrane</location>
        <topology evidence="1 9">Multi-pass membrane protein</topology>
    </subcellularLocation>
</comment>
<feature type="transmembrane region" description="Helical" evidence="9">
    <location>
        <begin position="135"/>
        <end position="160"/>
    </location>
</feature>
<evidence type="ECO:0000313" key="11">
    <source>
        <dbReference type="EMBL" id="KMT59311.1"/>
    </source>
</evidence>
<feature type="domain" description="Major facilitator superfamily (MFS) profile" evidence="10">
    <location>
        <begin position="8"/>
        <end position="394"/>
    </location>
</feature>
<comment type="similarity">
    <text evidence="2 9">Belongs to the major facilitator superfamily. Bcr/CmlA family.</text>
</comment>